<reference evidence="10" key="1">
    <citation type="submission" date="2016-05" db="EMBL/GenBank/DDBJ databases">
        <title>Comparative genomics of biotechnologically important yeasts.</title>
        <authorList>
            <consortium name="DOE Joint Genome Institute"/>
            <person name="Riley R."/>
            <person name="Haridas S."/>
            <person name="Wolfe K.H."/>
            <person name="Lopes M.R."/>
            <person name="Hittinger C.T."/>
            <person name="Goker M."/>
            <person name="Salamov A."/>
            <person name="Wisecaver J."/>
            <person name="Long T.M."/>
            <person name="Aerts A.L."/>
            <person name="Barry K."/>
            <person name="Choi C."/>
            <person name="Clum A."/>
            <person name="Coughlan A.Y."/>
            <person name="Deshpande S."/>
            <person name="Douglass A.P."/>
            <person name="Hanson S.J."/>
            <person name="Klenk H.-P."/>
            <person name="Labutti K."/>
            <person name="Lapidus A."/>
            <person name="Lindquist E."/>
            <person name="Lipzen A."/>
            <person name="Meier-Kolthoff J.P."/>
            <person name="Ohm R.A."/>
            <person name="Otillar R.P."/>
            <person name="Pangilinan J."/>
            <person name="Peng Y."/>
            <person name="Rokas A."/>
            <person name="Rosa C.A."/>
            <person name="Scheuner C."/>
            <person name="Sibirny A.A."/>
            <person name="Slot J.C."/>
            <person name="Stielow J.B."/>
            <person name="Sun H."/>
            <person name="Kurtzman C.P."/>
            <person name="Blackwell M."/>
            <person name="Grigoriev I.V."/>
            <person name="Jeffries T.W."/>
        </authorList>
    </citation>
    <scope>NUCLEOTIDE SEQUENCE [LARGE SCALE GENOMIC DNA]</scope>
    <source>
        <strain evidence="10">NRRL Y-2460</strain>
    </source>
</reference>
<protein>
    <recommendedName>
        <fullName evidence="6">Reticulon-like protein</fullName>
    </recommendedName>
</protein>
<keyword evidence="10" id="KW-1185">Reference proteome</keyword>
<feature type="transmembrane region" description="Helical" evidence="6">
    <location>
        <begin position="51"/>
        <end position="70"/>
    </location>
</feature>
<feature type="domain" description="Reticulon" evidence="8">
    <location>
        <begin position="17"/>
        <end position="211"/>
    </location>
</feature>
<evidence type="ECO:0000256" key="3">
    <source>
        <dbReference type="ARBA" id="ARBA00022824"/>
    </source>
</evidence>
<evidence type="ECO:0000313" key="10">
    <source>
        <dbReference type="Proteomes" id="UP000094236"/>
    </source>
</evidence>
<proteinExistence type="predicted"/>
<keyword evidence="3 6" id="KW-0256">Endoplasmic reticulum</keyword>
<accession>A0A1E4TWD7</accession>
<sequence>MSSPSVCCGGSCVSKKSNSLLTWKNPVETGAIFGSIVVSLLVLKYVNVINLLFRALFVILLGSSIAEYSGKLITGTGFVTRFRPAYSNYFQKNADLVSAHFAQYLNLLETTIQELIYAKNIEITLKAGALSYILFKLTLWFSIFTLLLTSTIVAFTAPFIYENNKKQIDELLVKYTKISKQKFFELQEVVKEKAEPLLEKAGPVGNFIKSKLASSRTATSTVNAPAPKTDGTPAFGSSTGVSASTADSTNTTNARFPSVPDSEVPTSTLNHKVENNSNEPIDINAAELADSIIKNKAHAL</sequence>
<feature type="compositionally biased region" description="Polar residues" evidence="7">
    <location>
        <begin position="264"/>
        <end position="278"/>
    </location>
</feature>
<dbReference type="OrthoDB" id="567788at2759"/>
<dbReference type="GO" id="GO:0005789">
    <property type="term" value="C:endoplasmic reticulum membrane"/>
    <property type="evidence" value="ECO:0007669"/>
    <property type="project" value="UniProtKB-SubCell"/>
</dbReference>
<dbReference type="Pfam" id="PF02453">
    <property type="entry name" value="Reticulon"/>
    <property type="match status" value="1"/>
</dbReference>
<keyword evidence="5 6" id="KW-0472">Membrane</keyword>
<evidence type="ECO:0000256" key="2">
    <source>
        <dbReference type="ARBA" id="ARBA00022692"/>
    </source>
</evidence>
<evidence type="ECO:0000256" key="4">
    <source>
        <dbReference type="ARBA" id="ARBA00022989"/>
    </source>
</evidence>
<keyword evidence="4 6" id="KW-1133">Transmembrane helix</keyword>
<gene>
    <name evidence="9" type="ORF">PACTADRAFT_49469</name>
</gene>
<evidence type="ECO:0000313" key="9">
    <source>
        <dbReference type="EMBL" id="ODV96051.1"/>
    </source>
</evidence>
<evidence type="ECO:0000256" key="1">
    <source>
        <dbReference type="ARBA" id="ARBA00004477"/>
    </source>
</evidence>
<feature type="transmembrane region" description="Helical" evidence="6">
    <location>
        <begin position="139"/>
        <end position="161"/>
    </location>
</feature>
<evidence type="ECO:0000256" key="6">
    <source>
        <dbReference type="RuleBase" id="RU363132"/>
    </source>
</evidence>
<keyword evidence="2 6" id="KW-0812">Transmembrane</keyword>
<organism evidence="9 10">
    <name type="scientific">Pachysolen tannophilus NRRL Y-2460</name>
    <dbReference type="NCBI Taxonomy" id="669874"/>
    <lineage>
        <taxon>Eukaryota</taxon>
        <taxon>Fungi</taxon>
        <taxon>Dikarya</taxon>
        <taxon>Ascomycota</taxon>
        <taxon>Saccharomycotina</taxon>
        <taxon>Pichiomycetes</taxon>
        <taxon>Pachysolenaceae</taxon>
        <taxon>Pachysolen</taxon>
    </lineage>
</organism>
<evidence type="ECO:0000256" key="7">
    <source>
        <dbReference type="SAM" id="MobiDB-lite"/>
    </source>
</evidence>
<dbReference type="AlphaFoldDB" id="A0A1E4TWD7"/>
<feature type="compositionally biased region" description="Low complexity" evidence="7">
    <location>
        <begin position="242"/>
        <end position="254"/>
    </location>
</feature>
<comment type="subcellular location">
    <subcellularLocation>
        <location evidence="1 6">Endoplasmic reticulum membrane</location>
        <topology evidence="1 6">Multi-pass membrane protein</topology>
    </subcellularLocation>
</comment>
<dbReference type="InterPro" id="IPR003388">
    <property type="entry name" value="Reticulon"/>
</dbReference>
<feature type="transmembrane region" description="Helical" evidence="6">
    <location>
        <begin position="29"/>
        <end position="46"/>
    </location>
</feature>
<dbReference type="STRING" id="669874.A0A1E4TWD7"/>
<dbReference type="EMBL" id="KV454013">
    <property type="protein sequence ID" value="ODV96051.1"/>
    <property type="molecule type" value="Genomic_DNA"/>
</dbReference>
<feature type="region of interest" description="Disordered" evidence="7">
    <location>
        <begin position="219"/>
        <end position="278"/>
    </location>
</feature>
<evidence type="ECO:0000256" key="5">
    <source>
        <dbReference type="ARBA" id="ARBA00023136"/>
    </source>
</evidence>
<dbReference type="Proteomes" id="UP000094236">
    <property type="component" value="Unassembled WGS sequence"/>
</dbReference>
<evidence type="ECO:0000259" key="8">
    <source>
        <dbReference type="PROSITE" id="PS50845"/>
    </source>
</evidence>
<dbReference type="PROSITE" id="PS50845">
    <property type="entry name" value="RETICULON"/>
    <property type="match status" value="1"/>
</dbReference>
<name>A0A1E4TWD7_PACTA</name>